<dbReference type="PANTHER" id="PTHR45527:SF1">
    <property type="entry name" value="FATTY ACID SYNTHASE"/>
    <property type="match status" value="1"/>
</dbReference>
<organism evidence="5 6">
    <name type="scientific">Chitinophaga flava</name>
    <dbReference type="NCBI Taxonomy" id="2259036"/>
    <lineage>
        <taxon>Bacteria</taxon>
        <taxon>Pseudomonadati</taxon>
        <taxon>Bacteroidota</taxon>
        <taxon>Chitinophagia</taxon>
        <taxon>Chitinophagales</taxon>
        <taxon>Chitinophagaceae</taxon>
        <taxon>Chitinophaga</taxon>
    </lineage>
</organism>
<keyword evidence="6" id="KW-1185">Reference proteome</keyword>
<dbReference type="Pfam" id="PF13193">
    <property type="entry name" value="AMP-binding_C"/>
    <property type="match status" value="1"/>
</dbReference>
<evidence type="ECO:0000256" key="1">
    <source>
        <dbReference type="ARBA" id="ARBA00001957"/>
    </source>
</evidence>
<reference evidence="5 6" key="1">
    <citation type="submission" date="2018-05" db="EMBL/GenBank/DDBJ databases">
        <title>Chitinophaga sp. K3CV102501T nov., isolated from isolated from a monsoon evergreen broad-leaved forest soil.</title>
        <authorList>
            <person name="Lv Y."/>
        </authorList>
    </citation>
    <scope>NUCLEOTIDE SEQUENCE [LARGE SCALE GENOMIC DNA]</scope>
    <source>
        <strain evidence="5 6">GDMCC 1.1325</strain>
    </source>
</reference>
<dbReference type="FunFam" id="3.30.300.30:FF:000010">
    <property type="entry name" value="Enterobactin synthetase component F"/>
    <property type="match status" value="1"/>
</dbReference>
<evidence type="ECO:0000259" key="4">
    <source>
        <dbReference type="PROSITE" id="PS50075"/>
    </source>
</evidence>
<dbReference type="GO" id="GO:0044550">
    <property type="term" value="P:secondary metabolite biosynthetic process"/>
    <property type="evidence" value="ECO:0007669"/>
    <property type="project" value="UniProtKB-ARBA"/>
</dbReference>
<sequence length="1053" mass="119129">MSLQIVPLHPSQHDIYMDQMIHPDSPQNNDGGYTKMTGLLDREKFREAALSVPDVFDAYKLRFDLSGHVDHAFLDEGFREQDLPELDFSGKDPNDVLEWMSEQFKIPIPINKEKPPYQHYLIRVSDTLHFYFFKCHHLVSDGYGMSSTFRYIAKKYKALVAGAGVTFNYPSYAEEAARAAAAYNNEEYLKEGEYWKNKIPAKPASLLQKKPQYAAVQDQRSESLALELPPDTQRFLEALQEKTKSNLQQLTIAAFIIYFYRIHRRDEFHFGMLLHRRRNKQLRDVAGMFTGVIPFKGTYVPGTKLIDLIRQISTSQREDYRYQNYLLGDLIRKLKVNPAEDYLLEVIVNNATINSQLDFGEGIDAITFSIPPGFVPFPLEVLWLDYGVLQPIQLRIDYQVQYFNAAEITLLRERLLHILQQFPDALESDIDDIDILPDAEKKLLDSFNNNSHINPPEHTSVITLLAEQAERSPDAIAVMFEGMTLTYRALHERTNQLAHYLQRRGVKANKLVPVCIERSVNMLVAILGIMKAGAAYVPIDPEYPEERIRYLLEDTGAYVMISSSYGKRNIPRDMAVSVIMLDNIPDIFSNESVQPVASTPAPDDLAYMIYTSGSTGRPKGVMVEHKGMLNHLFAKINDLNIHQYSIVAFTAPYTFDISVWQMLSAIACGGTTIIYPDHLIYNPTAFIRTVDRHMVTVLELVPSYLAALLKENNGVTLSHLEYLLVTGEAVSAHTLQQWFAHPAFSRIPVVNAYGPTEASDDICHHFMYEAPEQVNVPLGKPIQNMRIYITGPSLELMPMGTPGEICVAGIGVSRGYLNRPELTAEKFVINPFETTFEERMYRTGDLGRWLPDGTIEYLGRLDDQIKIRGYRIELGEIEHVLVKCPAVNEAVVIKTEGDNTQLVGYVVPSGEFDREVILNFLQGKLPEYMVPAVLIPLENIPLTANGKIDKKALPAPDGRSLQPQEYVAPRNATEEKVAAICCSLLEIQQISIHDKLPELGMHSLLMMRLATALQSQFGLTITVRELFNLVTIATLAKHVATQLSARKEKRIVL</sequence>
<dbReference type="Gene3D" id="2.30.38.10">
    <property type="entry name" value="Luciferase, Domain 3"/>
    <property type="match status" value="1"/>
</dbReference>
<dbReference type="OrthoDB" id="605930at2"/>
<evidence type="ECO:0000313" key="6">
    <source>
        <dbReference type="Proteomes" id="UP000253410"/>
    </source>
</evidence>
<accession>A0A365XUX2</accession>
<dbReference type="PANTHER" id="PTHR45527">
    <property type="entry name" value="NONRIBOSOMAL PEPTIDE SYNTHETASE"/>
    <property type="match status" value="1"/>
</dbReference>
<dbReference type="AlphaFoldDB" id="A0A365XUX2"/>
<dbReference type="FunFam" id="2.30.38.10:FF:000001">
    <property type="entry name" value="Non-ribosomal peptide synthetase PvdI"/>
    <property type="match status" value="1"/>
</dbReference>
<dbReference type="InterPro" id="IPR020806">
    <property type="entry name" value="PKS_PP-bd"/>
</dbReference>
<dbReference type="FunFam" id="3.40.50.980:FF:000001">
    <property type="entry name" value="Non-ribosomal peptide synthetase"/>
    <property type="match status" value="1"/>
</dbReference>
<dbReference type="Gene3D" id="1.10.1200.10">
    <property type="entry name" value="ACP-like"/>
    <property type="match status" value="1"/>
</dbReference>
<dbReference type="FunFam" id="3.40.50.12780:FF:000012">
    <property type="entry name" value="Non-ribosomal peptide synthetase"/>
    <property type="match status" value="1"/>
</dbReference>
<protein>
    <recommendedName>
        <fullName evidence="4">Carrier domain-containing protein</fullName>
    </recommendedName>
</protein>
<dbReference type="InterPro" id="IPR045851">
    <property type="entry name" value="AMP-bd_C_sf"/>
</dbReference>
<dbReference type="SUPFAM" id="SSF47336">
    <property type="entry name" value="ACP-like"/>
    <property type="match status" value="1"/>
</dbReference>
<dbReference type="PROSITE" id="PS50075">
    <property type="entry name" value="CARRIER"/>
    <property type="match status" value="1"/>
</dbReference>
<dbReference type="CDD" id="cd05930">
    <property type="entry name" value="A_NRPS"/>
    <property type="match status" value="1"/>
</dbReference>
<dbReference type="EMBL" id="QFFJ01000002">
    <property type="protein sequence ID" value="RBL90133.1"/>
    <property type="molecule type" value="Genomic_DNA"/>
</dbReference>
<evidence type="ECO:0000313" key="5">
    <source>
        <dbReference type="EMBL" id="RBL90133.1"/>
    </source>
</evidence>
<dbReference type="Proteomes" id="UP000253410">
    <property type="component" value="Unassembled WGS sequence"/>
</dbReference>
<dbReference type="Gene3D" id="3.40.50.980">
    <property type="match status" value="2"/>
</dbReference>
<keyword evidence="3" id="KW-0597">Phosphoprotein</keyword>
<dbReference type="InterPro" id="IPR025110">
    <property type="entry name" value="AMP-bd_C"/>
</dbReference>
<dbReference type="NCBIfam" id="TIGR01733">
    <property type="entry name" value="AA-adenyl-dom"/>
    <property type="match status" value="1"/>
</dbReference>
<gene>
    <name evidence="5" type="ORF">DF182_27075</name>
</gene>
<dbReference type="SMART" id="SM00823">
    <property type="entry name" value="PKS_PP"/>
    <property type="match status" value="1"/>
</dbReference>
<dbReference type="Pfam" id="PF00550">
    <property type="entry name" value="PP-binding"/>
    <property type="match status" value="1"/>
</dbReference>
<dbReference type="RefSeq" id="WP_113618884.1">
    <property type="nucleotide sequence ID" value="NZ_QFFJ01000002.1"/>
</dbReference>
<feature type="domain" description="Carrier" evidence="4">
    <location>
        <begin position="968"/>
        <end position="1043"/>
    </location>
</feature>
<dbReference type="InterPro" id="IPR009081">
    <property type="entry name" value="PP-bd_ACP"/>
</dbReference>
<dbReference type="PROSITE" id="PS00455">
    <property type="entry name" value="AMP_BINDING"/>
    <property type="match status" value="1"/>
</dbReference>
<keyword evidence="2" id="KW-0596">Phosphopantetheine</keyword>
<name>A0A365XUX2_9BACT</name>
<dbReference type="GO" id="GO:0031177">
    <property type="term" value="F:phosphopantetheine binding"/>
    <property type="evidence" value="ECO:0007669"/>
    <property type="project" value="InterPro"/>
</dbReference>
<dbReference type="GO" id="GO:0043041">
    <property type="term" value="P:amino acid activation for nonribosomal peptide biosynthetic process"/>
    <property type="evidence" value="ECO:0007669"/>
    <property type="project" value="TreeGrafter"/>
</dbReference>
<comment type="cofactor">
    <cofactor evidence="1">
        <name>pantetheine 4'-phosphate</name>
        <dbReference type="ChEBI" id="CHEBI:47942"/>
    </cofactor>
</comment>
<dbReference type="InterPro" id="IPR006162">
    <property type="entry name" value="Ppantetheine_attach_site"/>
</dbReference>
<dbReference type="InterPro" id="IPR020459">
    <property type="entry name" value="AMP-binding"/>
</dbReference>
<dbReference type="Pfam" id="PF00668">
    <property type="entry name" value="Condensation"/>
    <property type="match status" value="1"/>
</dbReference>
<dbReference type="SUPFAM" id="SSF56801">
    <property type="entry name" value="Acetyl-CoA synthetase-like"/>
    <property type="match status" value="1"/>
</dbReference>
<dbReference type="InterPro" id="IPR023213">
    <property type="entry name" value="CAT-like_dom_sf"/>
</dbReference>
<dbReference type="Gene3D" id="3.30.559.30">
    <property type="entry name" value="Nonribosomal peptide synthetase, condensation domain"/>
    <property type="match status" value="1"/>
</dbReference>
<dbReference type="Gene3D" id="3.30.300.30">
    <property type="match status" value="1"/>
</dbReference>
<proteinExistence type="predicted"/>
<dbReference type="InterPro" id="IPR000873">
    <property type="entry name" value="AMP-dep_synth/lig_dom"/>
</dbReference>
<dbReference type="GO" id="GO:0005737">
    <property type="term" value="C:cytoplasm"/>
    <property type="evidence" value="ECO:0007669"/>
    <property type="project" value="TreeGrafter"/>
</dbReference>
<dbReference type="InterPro" id="IPR036736">
    <property type="entry name" value="ACP-like_sf"/>
</dbReference>
<evidence type="ECO:0000256" key="3">
    <source>
        <dbReference type="ARBA" id="ARBA00022553"/>
    </source>
</evidence>
<dbReference type="PROSITE" id="PS00012">
    <property type="entry name" value="PHOSPHOPANTETHEINE"/>
    <property type="match status" value="1"/>
</dbReference>
<dbReference type="PRINTS" id="PR00154">
    <property type="entry name" value="AMPBINDING"/>
</dbReference>
<dbReference type="Pfam" id="PF00501">
    <property type="entry name" value="AMP-binding"/>
    <property type="match status" value="1"/>
</dbReference>
<evidence type="ECO:0000256" key="2">
    <source>
        <dbReference type="ARBA" id="ARBA00022450"/>
    </source>
</evidence>
<dbReference type="InterPro" id="IPR001242">
    <property type="entry name" value="Condensation_dom"/>
</dbReference>
<comment type="caution">
    <text evidence="5">The sequence shown here is derived from an EMBL/GenBank/DDBJ whole genome shotgun (WGS) entry which is preliminary data.</text>
</comment>
<dbReference type="SUPFAM" id="SSF52777">
    <property type="entry name" value="CoA-dependent acyltransferases"/>
    <property type="match status" value="2"/>
</dbReference>
<dbReference type="Gene3D" id="3.30.559.10">
    <property type="entry name" value="Chloramphenicol acetyltransferase-like domain"/>
    <property type="match status" value="1"/>
</dbReference>
<dbReference type="InterPro" id="IPR010071">
    <property type="entry name" value="AA_adenyl_dom"/>
</dbReference>
<dbReference type="GO" id="GO:0003824">
    <property type="term" value="F:catalytic activity"/>
    <property type="evidence" value="ECO:0007669"/>
    <property type="project" value="InterPro"/>
</dbReference>
<dbReference type="InterPro" id="IPR020845">
    <property type="entry name" value="AMP-binding_CS"/>
</dbReference>